<evidence type="ECO:0000256" key="5">
    <source>
        <dbReference type="ARBA" id="ARBA00022692"/>
    </source>
</evidence>
<sequence length="214" mass="23586">MLTTFQIQALLVGALWTVGLALVAFIGGGVIGLLVAVTRVSRHRIVRNLSFLYVQIVQGTPLLIQMMLAYFGLSLLGYDLPPFAAACLAIVVYASAYFGEIWRGGILTVPKTQWEAAECLALSDAQRFWLIIVPQALRLSTPPTVGFMVQVVKNTSLASVIGVADLTYTSKLINNSTFQPFQVFVLVAALYFVMCFPLAWWSRKLEDRLNVSNH</sequence>
<dbReference type="PANTHER" id="PTHR30614">
    <property type="entry name" value="MEMBRANE COMPONENT OF AMINO ACID ABC TRANSPORTER"/>
    <property type="match status" value="1"/>
</dbReference>
<keyword evidence="3 8" id="KW-0813">Transport</keyword>
<feature type="transmembrane region" description="Helical" evidence="8">
    <location>
        <begin position="181"/>
        <end position="201"/>
    </location>
</feature>
<keyword evidence="5 8" id="KW-0812">Transmembrane</keyword>
<dbReference type="SUPFAM" id="SSF161098">
    <property type="entry name" value="MetI-like"/>
    <property type="match status" value="1"/>
</dbReference>
<dbReference type="PANTHER" id="PTHR30614:SF34">
    <property type="entry name" value="BLR6398 PROTEIN"/>
    <property type="match status" value="1"/>
</dbReference>
<dbReference type="InterPro" id="IPR035906">
    <property type="entry name" value="MetI-like_sf"/>
</dbReference>
<dbReference type="PROSITE" id="PS50928">
    <property type="entry name" value="ABC_TM1"/>
    <property type="match status" value="1"/>
</dbReference>
<dbReference type="Proteomes" id="UP000659172">
    <property type="component" value="Unassembled WGS sequence"/>
</dbReference>
<protein>
    <submittedName>
        <fullName evidence="10">Amino acid ABC transporter permease</fullName>
    </submittedName>
</protein>
<dbReference type="Gene3D" id="1.10.3720.10">
    <property type="entry name" value="MetI-like"/>
    <property type="match status" value="1"/>
</dbReference>
<gene>
    <name evidence="10" type="ORF">HV823_23760</name>
</gene>
<feature type="domain" description="ABC transmembrane type-1" evidence="9">
    <location>
        <begin position="14"/>
        <end position="202"/>
    </location>
</feature>
<keyword evidence="6 8" id="KW-1133">Transmembrane helix</keyword>
<name>A0ABX2QM23_9HYPH</name>
<comment type="subcellular location">
    <subcellularLocation>
        <location evidence="1">Cell inner membrane</location>
        <topology evidence="1">Multi-pass membrane protein</topology>
    </subcellularLocation>
    <subcellularLocation>
        <location evidence="8">Cell membrane</location>
        <topology evidence="8">Multi-pass membrane protein</topology>
    </subcellularLocation>
</comment>
<feature type="transmembrane region" description="Helical" evidence="8">
    <location>
        <begin position="49"/>
        <end position="71"/>
    </location>
</feature>
<dbReference type="InterPro" id="IPR043429">
    <property type="entry name" value="ArtM/GltK/GlnP/TcyL/YhdX-like"/>
</dbReference>
<dbReference type="Pfam" id="PF00528">
    <property type="entry name" value="BPD_transp_1"/>
    <property type="match status" value="1"/>
</dbReference>
<feature type="transmembrane region" description="Helical" evidence="8">
    <location>
        <begin position="12"/>
        <end position="37"/>
    </location>
</feature>
<reference evidence="10 11" key="1">
    <citation type="submission" date="2020-06" db="EMBL/GenBank/DDBJ databases">
        <title>Rhizobium sp.nov. isolated from the tomato plant.</title>
        <authorList>
            <person name="Thin K.K."/>
            <person name="Zhang X."/>
            <person name="He S."/>
        </authorList>
    </citation>
    <scope>NUCLEOTIDE SEQUENCE [LARGE SCALE GENOMIC DNA]</scope>
    <source>
        <strain evidence="10 11">DBTS2</strain>
    </source>
</reference>
<evidence type="ECO:0000256" key="2">
    <source>
        <dbReference type="ARBA" id="ARBA00010072"/>
    </source>
</evidence>
<evidence type="ECO:0000256" key="4">
    <source>
        <dbReference type="ARBA" id="ARBA00022475"/>
    </source>
</evidence>
<accession>A0ABX2QM23</accession>
<feature type="transmembrane region" description="Helical" evidence="8">
    <location>
        <begin position="83"/>
        <end position="102"/>
    </location>
</feature>
<evidence type="ECO:0000256" key="1">
    <source>
        <dbReference type="ARBA" id="ARBA00004429"/>
    </source>
</evidence>
<dbReference type="NCBIfam" id="TIGR01726">
    <property type="entry name" value="HEQRo_perm_3TM"/>
    <property type="match status" value="1"/>
</dbReference>
<comment type="similarity">
    <text evidence="2">Belongs to the binding-protein-dependent transport system permease family. HisMQ subfamily.</text>
</comment>
<evidence type="ECO:0000256" key="6">
    <source>
        <dbReference type="ARBA" id="ARBA00022989"/>
    </source>
</evidence>
<evidence type="ECO:0000259" key="9">
    <source>
        <dbReference type="PROSITE" id="PS50928"/>
    </source>
</evidence>
<keyword evidence="11" id="KW-1185">Reference proteome</keyword>
<comment type="caution">
    <text evidence="10">The sequence shown here is derived from an EMBL/GenBank/DDBJ whole genome shotgun (WGS) entry which is preliminary data.</text>
</comment>
<evidence type="ECO:0000313" key="11">
    <source>
        <dbReference type="Proteomes" id="UP000659172"/>
    </source>
</evidence>
<dbReference type="EMBL" id="JABXYK010000022">
    <property type="protein sequence ID" value="NVP58258.1"/>
    <property type="molecule type" value="Genomic_DNA"/>
</dbReference>
<dbReference type="CDD" id="cd06261">
    <property type="entry name" value="TM_PBP2"/>
    <property type="match status" value="1"/>
</dbReference>
<keyword evidence="4" id="KW-1003">Cell membrane</keyword>
<organism evidence="10 11">
    <name type="scientific">Mycoplana rhizolycopersici</name>
    <dbReference type="NCBI Taxonomy" id="2746702"/>
    <lineage>
        <taxon>Bacteria</taxon>
        <taxon>Pseudomonadati</taxon>
        <taxon>Pseudomonadota</taxon>
        <taxon>Alphaproteobacteria</taxon>
        <taxon>Hyphomicrobiales</taxon>
        <taxon>Rhizobiaceae</taxon>
        <taxon>Mycoplana</taxon>
    </lineage>
</organism>
<proteinExistence type="inferred from homology"/>
<dbReference type="RefSeq" id="WP_176952158.1">
    <property type="nucleotide sequence ID" value="NZ_JABXYK010000022.1"/>
</dbReference>
<evidence type="ECO:0000256" key="3">
    <source>
        <dbReference type="ARBA" id="ARBA00022448"/>
    </source>
</evidence>
<evidence type="ECO:0000256" key="7">
    <source>
        <dbReference type="ARBA" id="ARBA00023136"/>
    </source>
</evidence>
<evidence type="ECO:0000256" key="8">
    <source>
        <dbReference type="RuleBase" id="RU363032"/>
    </source>
</evidence>
<keyword evidence="7 8" id="KW-0472">Membrane</keyword>
<dbReference type="InterPro" id="IPR000515">
    <property type="entry name" value="MetI-like"/>
</dbReference>
<evidence type="ECO:0000313" key="10">
    <source>
        <dbReference type="EMBL" id="NVP58258.1"/>
    </source>
</evidence>
<dbReference type="InterPro" id="IPR010065">
    <property type="entry name" value="AA_ABC_transptr_permease_3TM"/>
</dbReference>